<dbReference type="InterPro" id="IPR018357">
    <property type="entry name" value="Hexapep_transf_CS"/>
</dbReference>
<dbReference type="InterPro" id="IPR011004">
    <property type="entry name" value="Trimer_LpxA-like_sf"/>
</dbReference>
<dbReference type="CDD" id="cd03357">
    <property type="entry name" value="LbH_MAT_GAT"/>
    <property type="match status" value="1"/>
</dbReference>
<evidence type="ECO:0000256" key="4">
    <source>
        <dbReference type="SAM" id="MobiDB-lite"/>
    </source>
</evidence>
<dbReference type="InterPro" id="IPR001451">
    <property type="entry name" value="Hexapep"/>
</dbReference>
<dbReference type="Gene3D" id="2.160.10.10">
    <property type="entry name" value="Hexapeptide repeat proteins"/>
    <property type="match status" value="1"/>
</dbReference>
<dbReference type="PANTHER" id="PTHR23416">
    <property type="entry name" value="SIALIC ACID SYNTHASE-RELATED"/>
    <property type="match status" value="1"/>
</dbReference>
<dbReference type="SMART" id="SM01266">
    <property type="entry name" value="Mac"/>
    <property type="match status" value="1"/>
</dbReference>
<dbReference type="PROSITE" id="PS00101">
    <property type="entry name" value="HEXAPEP_TRANSFERASES"/>
    <property type="match status" value="1"/>
</dbReference>
<keyword evidence="3" id="KW-0677">Repeat</keyword>
<comment type="caution">
    <text evidence="6">The sequence shown here is derived from an EMBL/GenBank/DDBJ whole genome shotgun (WGS) entry which is preliminary data.</text>
</comment>
<gene>
    <name evidence="6" type="ORF">KIH74_15125</name>
</gene>
<feature type="domain" description="Maltose/galactoside acetyltransferase" evidence="5">
    <location>
        <begin position="9"/>
        <end position="62"/>
    </location>
</feature>
<keyword evidence="7" id="KW-1185">Reference proteome</keyword>
<evidence type="ECO:0000259" key="5">
    <source>
        <dbReference type="SMART" id="SM01266"/>
    </source>
</evidence>
<dbReference type="SUPFAM" id="SSF51161">
    <property type="entry name" value="Trimeric LpxA-like enzymes"/>
    <property type="match status" value="1"/>
</dbReference>
<keyword evidence="2" id="KW-0808">Transferase</keyword>
<dbReference type="InterPro" id="IPR051159">
    <property type="entry name" value="Hexapeptide_acetyltransf"/>
</dbReference>
<organism evidence="6 7">
    <name type="scientific">Kineosporia corallincola</name>
    <dbReference type="NCBI Taxonomy" id="2835133"/>
    <lineage>
        <taxon>Bacteria</taxon>
        <taxon>Bacillati</taxon>
        <taxon>Actinomycetota</taxon>
        <taxon>Actinomycetes</taxon>
        <taxon>Kineosporiales</taxon>
        <taxon>Kineosporiaceae</taxon>
        <taxon>Kineosporia</taxon>
    </lineage>
</organism>
<dbReference type="PANTHER" id="PTHR23416:SF23">
    <property type="entry name" value="ACETYLTRANSFERASE C18B11.09C-RELATED"/>
    <property type="match status" value="1"/>
</dbReference>
<dbReference type="Proteomes" id="UP001197247">
    <property type="component" value="Unassembled WGS sequence"/>
</dbReference>
<reference evidence="6 7" key="1">
    <citation type="submission" date="2021-05" db="EMBL/GenBank/DDBJ databases">
        <title>Kineosporia and Streptomyces sp. nov. two new marine actinobacteria isolated from Coral.</title>
        <authorList>
            <person name="Buangrab K."/>
            <person name="Sutthacheep M."/>
            <person name="Yeemin T."/>
            <person name="Harunari E."/>
            <person name="Igarashi Y."/>
            <person name="Kanchanasin P."/>
            <person name="Tanasupawat S."/>
            <person name="Phongsopitanun W."/>
        </authorList>
    </citation>
    <scope>NUCLEOTIDE SEQUENCE [LARGE SCALE GENOMIC DNA]</scope>
    <source>
        <strain evidence="6 7">J2-2</strain>
    </source>
</reference>
<feature type="compositionally biased region" description="Polar residues" evidence="4">
    <location>
        <begin position="240"/>
        <end position="250"/>
    </location>
</feature>
<feature type="region of interest" description="Disordered" evidence="4">
    <location>
        <begin position="183"/>
        <end position="204"/>
    </location>
</feature>
<dbReference type="EMBL" id="JAHBAY010000005">
    <property type="protein sequence ID" value="MBT0770272.1"/>
    <property type="molecule type" value="Genomic_DNA"/>
</dbReference>
<evidence type="ECO:0000256" key="3">
    <source>
        <dbReference type="ARBA" id="ARBA00022737"/>
    </source>
</evidence>
<dbReference type="Pfam" id="PF00132">
    <property type="entry name" value="Hexapep"/>
    <property type="match status" value="1"/>
</dbReference>
<protein>
    <submittedName>
        <fullName evidence="6">Sugar O-acetyltransferase</fullName>
    </submittedName>
</protein>
<evidence type="ECO:0000256" key="2">
    <source>
        <dbReference type="ARBA" id="ARBA00022679"/>
    </source>
</evidence>
<feature type="region of interest" description="Disordered" evidence="4">
    <location>
        <begin position="227"/>
        <end position="250"/>
    </location>
</feature>
<comment type="similarity">
    <text evidence="1">Belongs to the transferase hexapeptide repeat family.</text>
</comment>
<dbReference type="Pfam" id="PF12464">
    <property type="entry name" value="Mac"/>
    <property type="match status" value="1"/>
</dbReference>
<name>A0ABS5TGQ5_9ACTN</name>
<proteinExistence type="inferred from homology"/>
<evidence type="ECO:0000313" key="6">
    <source>
        <dbReference type="EMBL" id="MBT0770272.1"/>
    </source>
</evidence>
<evidence type="ECO:0000313" key="7">
    <source>
        <dbReference type="Proteomes" id="UP001197247"/>
    </source>
</evidence>
<sequence length="250" mass="26723">MANDEQEILARIHQGRIYSESEASFQAPRRRTELIFEYNHTPPAAADRRRELLVAILGSVGERTVLLPPFHAGFGSNVHIGDDFFGNVNLTLVDDVDIRIGDGVMIAPSVTLTTTGHPVHPDRRVDFARFSEPIVLEDKVWIGSNAVVLPGVRIGYGSVIGAGSVVSHDIPPMVVAVGTPLPGAARHHPRRSAHPRMTTGQPSCPITTLVASAIRASSYAASCSSRSDRTARTIGADSGGHSTAMSLRVP</sequence>
<evidence type="ECO:0000256" key="1">
    <source>
        <dbReference type="ARBA" id="ARBA00007274"/>
    </source>
</evidence>
<accession>A0ABS5TGQ5</accession>
<feature type="compositionally biased region" description="Basic residues" evidence="4">
    <location>
        <begin position="185"/>
        <end position="194"/>
    </location>
</feature>
<dbReference type="InterPro" id="IPR024688">
    <property type="entry name" value="Mac_dom"/>
</dbReference>